<proteinExistence type="predicted"/>
<dbReference type="InterPro" id="IPR015286">
    <property type="entry name" value="Porin_fam_mycobact-type"/>
</dbReference>
<dbReference type="OrthoDB" id="4406952at2"/>
<keyword evidence="2" id="KW-1185">Reference proteome</keyword>
<comment type="caution">
    <text evidence="1">The sequence shown here is derived from an EMBL/GenBank/DDBJ whole genome shotgun (WGS) entry which is preliminary data.</text>
</comment>
<dbReference type="RefSeq" id="WP_161896100.1">
    <property type="nucleotide sequence ID" value="NZ_BJOV01000005.1"/>
</dbReference>
<accession>A0A7I9VAQ4</accession>
<organism evidence="1 2">
    <name type="scientific">Gordonia spumicola</name>
    <dbReference type="NCBI Taxonomy" id="589161"/>
    <lineage>
        <taxon>Bacteria</taxon>
        <taxon>Bacillati</taxon>
        <taxon>Actinomycetota</taxon>
        <taxon>Actinomycetes</taxon>
        <taxon>Mycobacteriales</taxon>
        <taxon>Gordoniaceae</taxon>
        <taxon>Gordonia</taxon>
    </lineage>
</organism>
<dbReference type="EMBL" id="BJOV01000005">
    <property type="protein sequence ID" value="GEE02427.1"/>
    <property type="molecule type" value="Genomic_DNA"/>
</dbReference>
<evidence type="ECO:0000313" key="1">
    <source>
        <dbReference type="EMBL" id="GEE02427.1"/>
    </source>
</evidence>
<sequence length="142" mass="14728">MIADTGEVGPAAASTYKDKTITRTSDGGWKVSLTKSSEQIQSVPALSRGLGSYEAFLDLRGSATITDAGSAPVDAAVLSTGFQVSCQWQMDGVNVGIAGGPTAQMSISYPPAIAPVPDYFNERAAEFVWGEFLGNGVTALAY</sequence>
<dbReference type="AlphaFoldDB" id="A0A7I9VAQ4"/>
<dbReference type="Proteomes" id="UP000444960">
    <property type="component" value="Unassembled WGS sequence"/>
</dbReference>
<dbReference type="Pfam" id="PF09203">
    <property type="entry name" value="MspA"/>
    <property type="match status" value="1"/>
</dbReference>
<gene>
    <name evidence="1" type="ORF">nbrc107696_28730</name>
</gene>
<protein>
    <submittedName>
        <fullName evidence="1">Uncharacterized protein</fullName>
    </submittedName>
</protein>
<dbReference type="Gene3D" id="2.60.40.1650">
    <property type="entry name" value="Porin MspA (Ig-like beta-sandwich domain)"/>
    <property type="match status" value="1"/>
</dbReference>
<reference evidence="2" key="1">
    <citation type="submission" date="2019-06" db="EMBL/GenBank/DDBJ databases">
        <title>Gordonia isolated from sludge of a wastewater treatment plant.</title>
        <authorList>
            <person name="Tamura T."/>
            <person name="Aoyama K."/>
            <person name="Kang Y."/>
            <person name="Saito S."/>
            <person name="Akiyama N."/>
            <person name="Yazawa K."/>
            <person name="Gonoi T."/>
            <person name="Mikami Y."/>
        </authorList>
    </citation>
    <scope>NUCLEOTIDE SEQUENCE [LARGE SCALE GENOMIC DNA]</scope>
    <source>
        <strain evidence="2">NBRC 107696</strain>
    </source>
</reference>
<name>A0A7I9VAQ4_9ACTN</name>
<evidence type="ECO:0000313" key="2">
    <source>
        <dbReference type="Proteomes" id="UP000444960"/>
    </source>
</evidence>